<dbReference type="InParanoid" id="A0A6I8U1L1"/>
<keyword evidence="3 12" id="KW-0813">Transport</keyword>
<protein>
    <submittedName>
        <fullName evidence="13">Uncharacterized protein</fullName>
    </submittedName>
</protein>
<evidence type="ECO:0000313" key="14">
    <source>
        <dbReference type="Proteomes" id="UP000008820"/>
    </source>
</evidence>
<proteinExistence type="inferred from homology"/>
<evidence type="ECO:0000256" key="12">
    <source>
        <dbReference type="RuleBase" id="RU000679"/>
    </source>
</evidence>
<evidence type="ECO:0000313" key="13">
    <source>
        <dbReference type="EnsemblMetazoa" id="AAEL022016-PB"/>
    </source>
</evidence>
<dbReference type="GO" id="GO:0005886">
    <property type="term" value="C:plasma membrane"/>
    <property type="evidence" value="ECO:0007669"/>
    <property type="project" value="TreeGrafter"/>
</dbReference>
<keyword evidence="14" id="KW-1185">Reference proteome</keyword>
<reference evidence="13" key="2">
    <citation type="submission" date="2020-05" db="UniProtKB">
        <authorList>
            <consortium name="EnsemblMetazoa"/>
        </authorList>
    </citation>
    <scope>IDENTIFICATION</scope>
    <source>
        <strain evidence="13">LVP_AGWG</strain>
    </source>
</reference>
<reference evidence="13 14" key="1">
    <citation type="submission" date="2017-06" db="EMBL/GenBank/DDBJ databases">
        <title>Aedes aegypti genome working group (AGWG) sequencing and assembly.</title>
        <authorList>
            <consortium name="Aedes aegypti Genome Working Group (AGWG)"/>
            <person name="Matthews B.J."/>
        </authorList>
    </citation>
    <scope>NUCLEOTIDE SEQUENCE [LARGE SCALE GENOMIC DNA]</scope>
    <source>
        <strain evidence="13 14">LVP_AGWG</strain>
    </source>
</reference>
<name>A0A6I8U1L1_AEDAE</name>
<evidence type="ECO:0000256" key="5">
    <source>
        <dbReference type="ARBA" id="ARBA00022692"/>
    </source>
</evidence>
<evidence type="ECO:0000256" key="9">
    <source>
        <dbReference type="ARBA" id="ARBA00023136"/>
    </source>
</evidence>
<dbReference type="EnsemblMetazoa" id="AAEL022016-RB">
    <property type="protein sequence ID" value="AAEL022016-PB"/>
    <property type="gene ID" value="AAEL022016"/>
</dbReference>
<evidence type="ECO:0000256" key="11">
    <source>
        <dbReference type="ARBA" id="ARBA00023303"/>
    </source>
</evidence>
<dbReference type="Pfam" id="PF00858">
    <property type="entry name" value="ASC"/>
    <property type="match status" value="1"/>
</dbReference>
<comment type="subcellular location">
    <subcellularLocation>
        <location evidence="1">Membrane</location>
        <topology evidence="1">Multi-pass membrane protein</topology>
    </subcellularLocation>
</comment>
<evidence type="ECO:0000256" key="8">
    <source>
        <dbReference type="ARBA" id="ARBA00023065"/>
    </source>
</evidence>
<keyword evidence="10 12" id="KW-0739">Sodium transport</keyword>
<accession>A0A6I8U1L1</accession>
<evidence type="ECO:0000256" key="6">
    <source>
        <dbReference type="ARBA" id="ARBA00022989"/>
    </source>
</evidence>
<dbReference type="Proteomes" id="UP000008820">
    <property type="component" value="Chromosome 2"/>
</dbReference>
<dbReference type="AlphaFoldDB" id="A0A6I8U1L1"/>
<dbReference type="Gene3D" id="1.10.287.770">
    <property type="entry name" value="YojJ-like"/>
    <property type="match status" value="1"/>
</dbReference>
<dbReference type="InterPro" id="IPR001873">
    <property type="entry name" value="ENaC"/>
</dbReference>
<dbReference type="PANTHER" id="PTHR11690">
    <property type="entry name" value="AMILORIDE-SENSITIVE SODIUM CHANNEL-RELATED"/>
    <property type="match status" value="1"/>
</dbReference>
<comment type="similarity">
    <text evidence="2 12">Belongs to the amiloride-sensitive sodium channel (TC 1.A.6) family.</text>
</comment>
<dbReference type="PANTHER" id="PTHR11690:SF179">
    <property type="entry name" value="PICKPOCKET 10"/>
    <property type="match status" value="1"/>
</dbReference>
<dbReference type="FunCoup" id="A0A6I8U1L1">
    <property type="interactions" value="2"/>
</dbReference>
<gene>
    <name evidence="13" type="primary">5573493</name>
</gene>
<dbReference type="Gene3D" id="1.10.287.820">
    <property type="entry name" value="Acid-sensing ion channel domain"/>
    <property type="match status" value="1"/>
</dbReference>
<evidence type="ECO:0000256" key="1">
    <source>
        <dbReference type="ARBA" id="ARBA00004141"/>
    </source>
</evidence>
<dbReference type="GO" id="GO:0015280">
    <property type="term" value="F:ligand-gated sodium channel activity"/>
    <property type="evidence" value="ECO:0007669"/>
    <property type="project" value="TreeGrafter"/>
</dbReference>
<keyword evidence="8 12" id="KW-0406">Ion transport</keyword>
<organism evidence="13 14">
    <name type="scientific">Aedes aegypti</name>
    <name type="common">Yellowfever mosquito</name>
    <name type="synonym">Culex aegypti</name>
    <dbReference type="NCBI Taxonomy" id="7159"/>
    <lineage>
        <taxon>Eukaryota</taxon>
        <taxon>Metazoa</taxon>
        <taxon>Ecdysozoa</taxon>
        <taxon>Arthropoda</taxon>
        <taxon>Hexapoda</taxon>
        <taxon>Insecta</taxon>
        <taxon>Pterygota</taxon>
        <taxon>Neoptera</taxon>
        <taxon>Endopterygota</taxon>
        <taxon>Diptera</taxon>
        <taxon>Nematocera</taxon>
        <taxon>Culicoidea</taxon>
        <taxon>Culicidae</taxon>
        <taxon>Culicinae</taxon>
        <taxon>Aedini</taxon>
        <taxon>Aedes</taxon>
        <taxon>Stegomyia</taxon>
    </lineage>
</organism>
<evidence type="ECO:0000256" key="7">
    <source>
        <dbReference type="ARBA" id="ARBA00023053"/>
    </source>
</evidence>
<sequence>MDDQTVNKKSSINKPINQPSRIRGILRPVEIFFDVFFSHGALHGITYLGKALLHLVEKVLWIVLIVISLYFCVTLSLESWERFLTKSTVVAIEKDHYYWNISLPSLTICPMERIDRELFDQFAARSFMLDDEKIEMFEFIESLANSTYMNFENIKGTANVDVFYHSPYDTINIARYLPYSMEAYEFEAYSIESVTSEDFREHTTVSQRGCRFFPESNLTHFNIYTKGICLQECRLKIAFENCGCIPHFYPNNVKPPKPVCHYRTLKLCFPPLKELFLEFRGGPNHDSINCYCEQNCVDSKVIIERTQVLIGTRKLLGSNGGLVLMKKYPLIRFSRQVLFTFTDLLVSIGGTAGLFLGFSVLGVVEIVYFFTLRLVWYCLGHR</sequence>
<keyword evidence="11 12" id="KW-0407">Ion channel</keyword>
<evidence type="ECO:0000256" key="10">
    <source>
        <dbReference type="ARBA" id="ARBA00023201"/>
    </source>
</evidence>
<dbReference type="OrthoDB" id="6628406at2759"/>
<evidence type="ECO:0000256" key="3">
    <source>
        <dbReference type="ARBA" id="ARBA00022448"/>
    </source>
</evidence>
<evidence type="ECO:0000256" key="4">
    <source>
        <dbReference type="ARBA" id="ARBA00022461"/>
    </source>
</evidence>
<keyword evidence="6" id="KW-1133">Transmembrane helix</keyword>
<evidence type="ECO:0000256" key="2">
    <source>
        <dbReference type="ARBA" id="ARBA00007193"/>
    </source>
</evidence>
<keyword evidence="4 12" id="KW-0894">Sodium channel</keyword>
<keyword evidence="7" id="KW-0915">Sodium</keyword>
<keyword evidence="5 12" id="KW-0812">Transmembrane</keyword>
<keyword evidence="9" id="KW-0472">Membrane</keyword>